<keyword evidence="9 12" id="KW-0472">Membrane</keyword>
<dbReference type="AlphaFoldDB" id="E0VNF3"/>
<dbReference type="CTD" id="8239254"/>
<evidence type="ECO:0000256" key="7">
    <source>
        <dbReference type="ARBA" id="ARBA00022824"/>
    </source>
</evidence>
<dbReference type="RefSeq" id="XP_002427647.1">
    <property type="nucleotide sequence ID" value="XM_002427602.1"/>
</dbReference>
<comment type="similarity">
    <text evidence="3 12">Belongs to the glycosyltransferase 22 family.</text>
</comment>
<feature type="transmembrane region" description="Helical" evidence="12">
    <location>
        <begin position="82"/>
        <end position="103"/>
    </location>
</feature>
<organism>
    <name type="scientific">Pediculus humanus subsp. corporis</name>
    <name type="common">Body louse</name>
    <dbReference type="NCBI Taxonomy" id="121224"/>
    <lineage>
        <taxon>Eukaryota</taxon>
        <taxon>Metazoa</taxon>
        <taxon>Ecdysozoa</taxon>
        <taxon>Arthropoda</taxon>
        <taxon>Hexapoda</taxon>
        <taxon>Insecta</taxon>
        <taxon>Pterygota</taxon>
        <taxon>Neoptera</taxon>
        <taxon>Paraneoptera</taxon>
        <taxon>Psocodea</taxon>
        <taxon>Troctomorpha</taxon>
        <taxon>Phthiraptera</taxon>
        <taxon>Anoplura</taxon>
        <taxon>Pediculidae</taxon>
        <taxon>Pediculus</taxon>
    </lineage>
</organism>
<dbReference type="STRING" id="121224.E0VNF3"/>
<evidence type="ECO:0000256" key="12">
    <source>
        <dbReference type="RuleBase" id="RU363075"/>
    </source>
</evidence>
<feature type="transmembrane region" description="Helical" evidence="12">
    <location>
        <begin position="200"/>
        <end position="220"/>
    </location>
</feature>
<evidence type="ECO:0000256" key="1">
    <source>
        <dbReference type="ARBA" id="ARBA00004477"/>
    </source>
</evidence>
<dbReference type="FunCoup" id="E0VNF3">
    <property type="interactions" value="895"/>
</dbReference>
<proteinExistence type="inferred from homology"/>
<evidence type="ECO:0000313" key="14">
    <source>
        <dbReference type="EnsemblMetazoa" id="PHUM333940-PA"/>
    </source>
</evidence>
<dbReference type="EMBL" id="AAZO01003886">
    <property type="status" value="NOT_ANNOTATED_CDS"/>
    <property type="molecule type" value="Genomic_DNA"/>
</dbReference>
<gene>
    <name evidence="14" type="primary">8239254</name>
    <name evidence="13" type="ORF">Phum_PHUM333940</name>
</gene>
<dbReference type="PANTHER" id="PTHR22760">
    <property type="entry name" value="GLYCOSYLTRANSFERASE"/>
    <property type="match status" value="1"/>
</dbReference>
<reference evidence="13" key="2">
    <citation type="submission" date="2007-04" db="EMBL/GenBank/DDBJ databases">
        <title>The genome of the human body louse.</title>
        <authorList>
            <consortium name="The Human Body Louse Genome Consortium"/>
            <person name="Kirkness E."/>
            <person name="Walenz B."/>
            <person name="Hass B."/>
            <person name="Bruggner R."/>
            <person name="Strausberg R."/>
        </authorList>
    </citation>
    <scope>NUCLEOTIDE SEQUENCE</scope>
    <source>
        <strain evidence="13">USDA</strain>
    </source>
</reference>
<keyword evidence="6 12" id="KW-0812">Transmembrane</keyword>
<dbReference type="EnsemblMetazoa" id="PHUM333940-RA">
    <property type="protein sequence ID" value="PHUM333940-PA"/>
    <property type="gene ID" value="PHUM333940"/>
</dbReference>
<evidence type="ECO:0000256" key="9">
    <source>
        <dbReference type="ARBA" id="ARBA00023136"/>
    </source>
</evidence>
<dbReference type="InParanoid" id="E0VNF3"/>
<dbReference type="KEGG" id="phu:Phum_PHUM333940"/>
<feature type="transmembrane region" description="Helical" evidence="12">
    <location>
        <begin position="138"/>
        <end position="154"/>
    </location>
</feature>
<evidence type="ECO:0000256" key="10">
    <source>
        <dbReference type="ARBA" id="ARBA00044721"/>
    </source>
</evidence>
<comment type="catalytic activity">
    <reaction evidence="11">
        <text>an alpha-D-Man-(1-&gt;2)-alpha-D-Man-(1-&gt;2)-alpha-D-Man-(1-&gt;3)-[alpha-D-Man-(1-&gt;2)-alpha-D-Man-(1-&gt;3)-alpha-D-Man-(1-&gt;6)]-beta-D-Man-(1-&gt;4)-beta-D-GlcNAc-(1-&gt;4)-alpha-D-GlcNAc-diphospho-di-trans,poly-cis-dolichol + a di-trans,poly-cis-dolichyl beta-D-mannosyl phosphate = an alpha-D-Man-(1-&gt;2)-alpha-D-Man-(1-&gt;2)-alpha-D-Man-(1-&gt;3)-[alpha-D-Man-(1-&gt;2)-alpha-D-Man-(1-&gt;3)-[alpha-D-Man-(1-&gt;6)]-alpha-D-Man-(1-&gt;6)]-beta-D-Man-(1-&gt;4)-beta-D-GlcNAc-(1-&gt;4)-alpha-D-GlcNAc-diphospho-di-trans,poly-cis-dolichol + a di-trans,poly-cis-dolichyl phosphate + H(+)</text>
        <dbReference type="Rhea" id="RHEA:29535"/>
        <dbReference type="Rhea" id="RHEA-COMP:19498"/>
        <dbReference type="Rhea" id="RHEA-COMP:19501"/>
        <dbReference type="Rhea" id="RHEA-COMP:19518"/>
        <dbReference type="Rhea" id="RHEA-COMP:19519"/>
        <dbReference type="ChEBI" id="CHEBI:15378"/>
        <dbReference type="ChEBI" id="CHEBI:57683"/>
        <dbReference type="ChEBI" id="CHEBI:58211"/>
        <dbReference type="ChEBI" id="CHEBI:132517"/>
        <dbReference type="ChEBI" id="CHEBI:132519"/>
        <dbReference type="EC" id="2.4.1.260"/>
    </reaction>
    <physiologicalReaction direction="left-to-right" evidence="11">
        <dbReference type="Rhea" id="RHEA:29536"/>
    </physiologicalReaction>
</comment>
<evidence type="ECO:0000256" key="4">
    <source>
        <dbReference type="ARBA" id="ARBA00022676"/>
    </source>
</evidence>
<feature type="transmembrane region" description="Helical" evidence="12">
    <location>
        <begin position="277"/>
        <end position="294"/>
    </location>
</feature>
<dbReference type="GO" id="GO:0006487">
    <property type="term" value="P:protein N-linked glycosylation"/>
    <property type="evidence" value="ECO:0007669"/>
    <property type="project" value="TreeGrafter"/>
</dbReference>
<evidence type="ECO:0000256" key="3">
    <source>
        <dbReference type="ARBA" id="ARBA00007063"/>
    </source>
</evidence>
<dbReference type="EC" id="2.4.1.-" evidence="12"/>
<evidence type="ECO:0000256" key="8">
    <source>
        <dbReference type="ARBA" id="ARBA00022989"/>
    </source>
</evidence>
<dbReference type="HOGENOM" id="CLU_008917_0_0_1"/>
<feature type="transmembrane region" description="Helical" evidence="12">
    <location>
        <begin position="56"/>
        <end position="76"/>
    </location>
</feature>
<name>E0VNF3_PEDHC</name>
<reference evidence="14" key="3">
    <citation type="submission" date="2021-02" db="UniProtKB">
        <authorList>
            <consortium name="EnsemblMetazoa"/>
        </authorList>
    </citation>
    <scope>IDENTIFICATION</scope>
    <source>
        <strain evidence="14">USDA</strain>
    </source>
</reference>
<keyword evidence="4 12" id="KW-0328">Glycosyltransferase</keyword>
<protein>
    <recommendedName>
        <fullName evidence="12">Mannosyltransferase</fullName>
        <ecNumber evidence="12">2.4.1.-</ecNumber>
    </recommendedName>
</protein>
<keyword evidence="5 13" id="KW-0808">Transferase</keyword>
<dbReference type="OMA" id="WWVEVRM"/>
<keyword evidence="8 12" id="KW-1133">Transmembrane helix</keyword>
<dbReference type="Proteomes" id="UP000009046">
    <property type="component" value="Unassembled WGS sequence"/>
</dbReference>
<reference evidence="13" key="1">
    <citation type="submission" date="2007-04" db="EMBL/GenBank/DDBJ databases">
        <title>Annotation of Pediculus humanus corporis strain USDA.</title>
        <authorList>
            <person name="Kirkness E."/>
            <person name="Hannick L."/>
            <person name="Hass B."/>
            <person name="Bruggner R."/>
            <person name="Lawson D."/>
            <person name="Bidwell S."/>
            <person name="Joardar V."/>
            <person name="Caler E."/>
            <person name="Walenz B."/>
            <person name="Inman J."/>
            <person name="Schobel S."/>
            <person name="Galinsky K."/>
            <person name="Amedeo P."/>
            <person name="Strausberg R."/>
        </authorList>
    </citation>
    <scope>NUCLEOTIDE SEQUENCE</scope>
    <source>
        <strain evidence="13">USDA</strain>
    </source>
</reference>
<feature type="transmembrane region" description="Helical" evidence="12">
    <location>
        <begin position="248"/>
        <end position="271"/>
    </location>
</feature>
<sequence length="527" mass="61308">MKELMSMVAFAHLLYCPYTKVEESFNVQAMHDILYHRFNLSDYDHKEFPGVVPRTFIGPLFVSLLSSPFVILFNALGMGKFWSQYIVRGALGLCVIIPFFKYLNSIESYFGKSFTKWYLLVTISQYHFMYYLTRPLPNIMAMPLVLLALHSWLRRRHRSFIIFSGASIIWFRGELALFFGTILIFEFINGWLTINRLIKVAVPAGFILLCTTILIDSIFWGRLLWPEGEVLWFNTILNKSKDWGTSPFLWYFYSAIPRGMAFSVFLLPVGLLNDTKIIKIVLPGFIFVFLYSFLPHKELRFIIYAFPLFNLAVASACHQAWNNREKSKIRKLFGYGFAAHIGLNFIFTIFLLNVAKANYPGGVAIARIHRLASSNENVTLHIDNLSAQTGVSRFTQIYSNWRYDKTENLKIIENETLLEFSHMLVEAKSKYSLNLKPFRKTYDILESIEGFSQIHLNYNMFPPIQIKTKPMIFILKRKNEKTLKTLENMGKKLNLKKRNETDEGVETLEKFEKNVEEIKNDKNDVVS</sequence>
<dbReference type="VEuPathDB" id="VectorBase:PHUM333940"/>
<dbReference type="UniPathway" id="UPA00378"/>
<evidence type="ECO:0000313" key="13">
    <source>
        <dbReference type="EMBL" id="EEB14909.1"/>
    </source>
</evidence>
<dbReference type="GeneID" id="8239254"/>
<feature type="transmembrane region" description="Helical" evidence="12">
    <location>
        <begin position="333"/>
        <end position="352"/>
    </location>
</feature>
<evidence type="ECO:0000256" key="2">
    <source>
        <dbReference type="ARBA" id="ARBA00004922"/>
    </source>
</evidence>
<dbReference type="Pfam" id="PF03901">
    <property type="entry name" value="Glyco_transf_22"/>
    <property type="match status" value="1"/>
</dbReference>
<dbReference type="eggNOG" id="KOG2516">
    <property type="taxonomic scope" value="Eukaryota"/>
</dbReference>
<comment type="pathway">
    <text evidence="2">Protein modification; protein glycosylation.</text>
</comment>
<comment type="subcellular location">
    <subcellularLocation>
        <location evidence="1 12">Endoplasmic reticulum membrane</location>
        <topology evidence="1 12">Multi-pass membrane protein</topology>
    </subcellularLocation>
</comment>
<dbReference type="GO" id="GO:0052917">
    <property type="term" value="F:dol-P-Man:Man(7)GlcNAc(2)-PP-Dol alpha-1,6-mannosyltransferase activity"/>
    <property type="evidence" value="ECO:0007669"/>
    <property type="project" value="UniProtKB-EC"/>
</dbReference>
<dbReference type="GO" id="GO:0005789">
    <property type="term" value="C:endoplasmic reticulum membrane"/>
    <property type="evidence" value="ECO:0007669"/>
    <property type="project" value="UniProtKB-SubCell"/>
</dbReference>
<evidence type="ECO:0000313" key="15">
    <source>
        <dbReference type="Proteomes" id="UP000009046"/>
    </source>
</evidence>
<evidence type="ECO:0000256" key="11">
    <source>
        <dbReference type="ARBA" id="ARBA00048899"/>
    </source>
</evidence>
<feature type="transmembrane region" description="Helical" evidence="12">
    <location>
        <begin position="301"/>
        <end position="321"/>
    </location>
</feature>
<feature type="transmembrane region" description="Helical" evidence="12">
    <location>
        <begin position="175"/>
        <end position="194"/>
    </location>
</feature>
<keyword evidence="7 12" id="KW-0256">Endoplasmic reticulum</keyword>
<keyword evidence="15" id="KW-1185">Reference proteome</keyword>
<dbReference type="InterPro" id="IPR005599">
    <property type="entry name" value="GPI_mannosylTrfase"/>
</dbReference>
<comment type="function">
    <text evidence="10">Mannosyltransferase that operates in the biosynthetic pathway of dolichol-linked oligosaccharides, the glycan precursors employed in protein asparagine (N)-glycosylation. The assembly of dolichol-linked oligosaccharides begins on the cytosolic side of the endoplasmic reticulum membrane and finishes in its lumen. The sequential addition of sugars to dolichol pyrophosphate produces dolichol-linked oligosaccharides containing fourteen sugars, including two GlcNAcs, nine mannoses and three glucoses. Once assembled, the oligosaccharide is transferred from the lipid to nascent proteins by oligosaccharyltransferases. In the lumen of the endoplasmic reticulum, adds the eighth mannose residue in an alpha-1,6 linkage onto Man(7)GlcNAc(2)-PP-dolichol to produce Man(8)GlcNAc(2)-PP-dolichol.</text>
</comment>
<dbReference type="EMBL" id="DS235339">
    <property type="protein sequence ID" value="EEB14909.1"/>
    <property type="molecule type" value="Genomic_DNA"/>
</dbReference>
<evidence type="ECO:0000256" key="6">
    <source>
        <dbReference type="ARBA" id="ARBA00022692"/>
    </source>
</evidence>
<dbReference type="PANTHER" id="PTHR22760:SF1">
    <property type="entry name" value="DOL-P-MAN:MAN(7)GLCNAC(2)-PP-DOL ALPHA-1,6-MANNOSYLTRANSFERASE"/>
    <property type="match status" value="1"/>
</dbReference>
<dbReference type="OrthoDB" id="19039at2759"/>
<evidence type="ECO:0000256" key="5">
    <source>
        <dbReference type="ARBA" id="ARBA00022679"/>
    </source>
</evidence>
<accession>E0VNF3</accession>